<evidence type="ECO:0000313" key="12">
    <source>
        <dbReference type="Proteomes" id="UP001165065"/>
    </source>
</evidence>
<dbReference type="CDD" id="cd00051">
    <property type="entry name" value="EFh"/>
    <property type="match status" value="1"/>
</dbReference>
<dbReference type="AlphaFoldDB" id="A0A9W7GQ34"/>
<evidence type="ECO:0000256" key="8">
    <source>
        <dbReference type="PROSITE-ProRule" id="PRU00282"/>
    </source>
</evidence>
<evidence type="ECO:0000256" key="5">
    <source>
        <dbReference type="ARBA" id="ARBA00022837"/>
    </source>
</evidence>
<dbReference type="GO" id="GO:0005509">
    <property type="term" value="F:calcium ion binding"/>
    <property type="evidence" value="ECO:0007669"/>
    <property type="project" value="InterPro"/>
</dbReference>
<dbReference type="InterPro" id="IPR018108">
    <property type="entry name" value="MCP_transmembrane"/>
</dbReference>
<keyword evidence="6" id="KW-1133">Transmembrane helix</keyword>
<sequence>MGWFGKKNSAVAEPVAEDDGHVLALFKKYDKDGNGTIESGELLQALAEMKLPAYHAEEIFDTIDTNHDGKIDLKEFTTYVTAKELLLRETFDKFDVSKTGKINSSDMFHVLEDMHLHPTSQDIKKLVEIFDDDHSGEITWDEFRDHLLLLNPADFSKIADEWLHYSGEHGATGGGTMKATGANWHPAAAGGIGAAISRTCVAPLERLRMQMIADGAKFGGSNMALIRHVIKTEGIGGGWRGNGVNMVRILPQNAVAFGAKGPIKKAVEEQFGKGVFSTIAGSSLAGMVCISSVYPLDLARGRITTSPGVYKGLGDALVRISKEEGVGALYKGISHANIWAIPYYAATFCSYDAAKKFYIEGYLGEGEEKRTVGPGVGLVLGMVGGCCGTVAGFPFESARRKMQLQGVGGRPAMYKGLFDCIGGVVRTEGIGGLFGGVSANIAKMAPASAITFSCYESILKALTETF</sequence>
<dbReference type="PROSITE" id="PS50920">
    <property type="entry name" value="SOLCAR"/>
    <property type="match status" value="3"/>
</dbReference>
<dbReference type="SMART" id="SM00054">
    <property type="entry name" value="EFh"/>
    <property type="match status" value="4"/>
</dbReference>
<dbReference type="SUPFAM" id="SSF103506">
    <property type="entry name" value="Mitochondrial carrier"/>
    <property type="match status" value="1"/>
</dbReference>
<dbReference type="Gene3D" id="1.50.40.10">
    <property type="entry name" value="Mitochondrial carrier domain"/>
    <property type="match status" value="1"/>
</dbReference>
<protein>
    <recommendedName>
        <fullName evidence="10">EF-hand domain-containing protein</fullName>
    </recommendedName>
</protein>
<feature type="domain" description="EF-hand" evidence="10">
    <location>
        <begin position="118"/>
        <end position="153"/>
    </location>
</feature>
<comment type="caution">
    <text evidence="11">The sequence shown here is derived from an EMBL/GenBank/DDBJ whole genome shotgun (WGS) entry which is preliminary data.</text>
</comment>
<dbReference type="InterPro" id="IPR023395">
    <property type="entry name" value="MCP_dom_sf"/>
</dbReference>
<dbReference type="Pfam" id="PF13499">
    <property type="entry name" value="EF-hand_7"/>
    <property type="match status" value="2"/>
</dbReference>
<evidence type="ECO:0000256" key="3">
    <source>
        <dbReference type="ARBA" id="ARBA00022692"/>
    </source>
</evidence>
<name>A0A9W7GQ34_9STRA</name>
<dbReference type="PRINTS" id="PR00926">
    <property type="entry name" value="MITOCARRIER"/>
</dbReference>
<dbReference type="Proteomes" id="UP001165065">
    <property type="component" value="Unassembled WGS sequence"/>
</dbReference>
<feature type="domain" description="EF-hand" evidence="10">
    <location>
        <begin position="87"/>
        <end position="117"/>
    </location>
</feature>
<keyword evidence="3 8" id="KW-0812">Transmembrane</keyword>
<feature type="repeat" description="Solcar" evidence="8">
    <location>
        <begin position="181"/>
        <end position="266"/>
    </location>
</feature>
<evidence type="ECO:0000256" key="7">
    <source>
        <dbReference type="ARBA" id="ARBA00023136"/>
    </source>
</evidence>
<dbReference type="OrthoDB" id="270584at2759"/>
<dbReference type="PROSITE" id="PS00018">
    <property type="entry name" value="EF_HAND_1"/>
    <property type="match status" value="4"/>
</dbReference>
<dbReference type="InterPro" id="IPR018247">
    <property type="entry name" value="EF_Hand_1_Ca_BS"/>
</dbReference>
<keyword evidence="4" id="KW-0677">Repeat</keyword>
<dbReference type="GO" id="GO:0055085">
    <property type="term" value="P:transmembrane transport"/>
    <property type="evidence" value="ECO:0007669"/>
    <property type="project" value="InterPro"/>
</dbReference>
<keyword evidence="5" id="KW-0106">Calcium</keyword>
<dbReference type="Gene3D" id="1.10.238.10">
    <property type="entry name" value="EF-hand"/>
    <property type="match status" value="2"/>
</dbReference>
<comment type="similarity">
    <text evidence="9">Belongs to the mitochondrial carrier (TC 2.A.29) family.</text>
</comment>
<evidence type="ECO:0000256" key="9">
    <source>
        <dbReference type="RuleBase" id="RU000488"/>
    </source>
</evidence>
<accession>A0A9W7GQ34</accession>
<keyword evidence="2 9" id="KW-0813">Transport</keyword>
<evidence type="ECO:0000256" key="1">
    <source>
        <dbReference type="ARBA" id="ARBA00004448"/>
    </source>
</evidence>
<dbReference type="SUPFAM" id="SSF47473">
    <property type="entry name" value="EF-hand"/>
    <property type="match status" value="1"/>
</dbReference>
<keyword evidence="7 8" id="KW-0472">Membrane</keyword>
<dbReference type="InterPro" id="IPR002067">
    <property type="entry name" value="MCP"/>
</dbReference>
<feature type="repeat" description="Solcar" evidence="8">
    <location>
        <begin position="273"/>
        <end position="357"/>
    </location>
</feature>
<evidence type="ECO:0000256" key="2">
    <source>
        <dbReference type="ARBA" id="ARBA00022448"/>
    </source>
</evidence>
<evidence type="ECO:0000256" key="6">
    <source>
        <dbReference type="ARBA" id="ARBA00022989"/>
    </source>
</evidence>
<dbReference type="InterPro" id="IPR011992">
    <property type="entry name" value="EF-hand-dom_pair"/>
</dbReference>
<organism evidence="11 12">
    <name type="scientific">Triparma columacea</name>
    <dbReference type="NCBI Taxonomy" id="722753"/>
    <lineage>
        <taxon>Eukaryota</taxon>
        <taxon>Sar</taxon>
        <taxon>Stramenopiles</taxon>
        <taxon>Ochrophyta</taxon>
        <taxon>Bolidophyceae</taxon>
        <taxon>Parmales</taxon>
        <taxon>Triparmaceae</taxon>
        <taxon>Triparma</taxon>
    </lineage>
</organism>
<dbReference type="GO" id="GO:0005743">
    <property type="term" value="C:mitochondrial inner membrane"/>
    <property type="evidence" value="ECO:0007669"/>
    <property type="project" value="UniProtKB-SubCell"/>
</dbReference>
<dbReference type="PROSITE" id="PS50222">
    <property type="entry name" value="EF_HAND_2"/>
    <property type="match status" value="4"/>
</dbReference>
<evidence type="ECO:0000313" key="11">
    <source>
        <dbReference type="EMBL" id="GMI48638.1"/>
    </source>
</evidence>
<reference evidence="12" key="1">
    <citation type="journal article" date="2023" name="Commun. Biol.">
        <title>Genome analysis of Parmales, the sister group of diatoms, reveals the evolutionary specialization of diatoms from phago-mixotrophs to photoautotrophs.</title>
        <authorList>
            <person name="Ban H."/>
            <person name="Sato S."/>
            <person name="Yoshikawa S."/>
            <person name="Yamada K."/>
            <person name="Nakamura Y."/>
            <person name="Ichinomiya M."/>
            <person name="Sato N."/>
            <person name="Blanc-Mathieu R."/>
            <person name="Endo H."/>
            <person name="Kuwata A."/>
            <person name="Ogata H."/>
        </authorList>
    </citation>
    <scope>NUCLEOTIDE SEQUENCE [LARGE SCALE GENOMIC DNA]</scope>
</reference>
<evidence type="ECO:0000259" key="10">
    <source>
        <dbReference type="PROSITE" id="PS50222"/>
    </source>
</evidence>
<dbReference type="PANTHER" id="PTHR24089">
    <property type="entry name" value="SOLUTE CARRIER FAMILY 25"/>
    <property type="match status" value="1"/>
</dbReference>
<dbReference type="EMBL" id="BRYA01000414">
    <property type="protein sequence ID" value="GMI48638.1"/>
    <property type="molecule type" value="Genomic_DNA"/>
</dbReference>
<gene>
    <name evidence="11" type="ORF">TrCOL_g3959</name>
</gene>
<comment type="subcellular location">
    <subcellularLocation>
        <location evidence="1">Mitochondrion inner membrane</location>
        <topology evidence="1">Multi-pass membrane protein</topology>
    </subcellularLocation>
</comment>
<feature type="domain" description="EF-hand" evidence="10">
    <location>
        <begin position="55"/>
        <end position="86"/>
    </location>
</feature>
<feature type="domain" description="EF-hand" evidence="10">
    <location>
        <begin position="17"/>
        <end position="52"/>
    </location>
</feature>
<keyword evidence="12" id="KW-1185">Reference proteome</keyword>
<evidence type="ECO:0000256" key="4">
    <source>
        <dbReference type="ARBA" id="ARBA00022737"/>
    </source>
</evidence>
<dbReference type="InterPro" id="IPR002048">
    <property type="entry name" value="EF_hand_dom"/>
</dbReference>
<feature type="repeat" description="Solcar" evidence="8">
    <location>
        <begin position="372"/>
        <end position="461"/>
    </location>
</feature>
<proteinExistence type="inferred from homology"/>
<dbReference type="Pfam" id="PF00153">
    <property type="entry name" value="Mito_carr"/>
    <property type="match status" value="3"/>
</dbReference>